<organism evidence="1 2">
    <name type="scientific">Pluteus cervinus</name>
    <dbReference type="NCBI Taxonomy" id="181527"/>
    <lineage>
        <taxon>Eukaryota</taxon>
        <taxon>Fungi</taxon>
        <taxon>Dikarya</taxon>
        <taxon>Basidiomycota</taxon>
        <taxon>Agaricomycotina</taxon>
        <taxon>Agaricomycetes</taxon>
        <taxon>Agaricomycetidae</taxon>
        <taxon>Agaricales</taxon>
        <taxon>Pluteineae</taxon>
        <taxon>Pluteaceae</taxon>
        <taxon>Pluteus</taxon>
    </lineage>
</organism>
<keyword evidence="2" id="KW-1185">Reference proteome</keyword>
<protein>
    <submittedName>
        <fullName evidence="1">Uncharacterized protein</fullName>
    </submittedName>
</protein>
<accession>A0ACD3AZ32</accession>
<gene>
    <name evidence="1" type="ORF">BDN72DRAFT_838779</name>
</gene>
<reference evidence="1 2" key="1">
    <citation type="journal article" date="2019" name="Nat. Ecol. Evol.">
        <title>Megaphylogeny resolves global patterns of mushroom evolution.</title>
        <authorList>
            <person name="Varga T."/>
            <person name="Krizsan K."/>
            <person name="Foldi C."/>
            <person name="Dima B."/>
            <person name="Sanchez-Garcia M."/>
            <person name="Sanchez-Ramirez S."/>
            <person name="Szollosi G.J."/>
            <person name="Szarkandi J.G."/>
            <person name="Papp V."/>
            <person name="Albert L."/>
            <person name="Andreopoulos W."/>
            <person name="Angelini C."/>
            <person name="Antonin V."/>
            <person name="Barry K.W."/>
            <person name="Bougher N.L."/>
            <person name="Buchanan P."/>
            <person name="Buyck B."/>
            <person name="Bense V."/>
            <person name="Catcheside P."/>
            <person name="Chovatia M."/>
            <person name="Cooper J."/>
            <person name="Damon W."/>
            <person name="Desjardin D."/>
            <person name="Finy P."/>
            <person name="Geml J."/>
            <person name="Haridas S."/>
            <person name="Hughes K."/>
            <person name="Justo A."/>
            <person name="Karasinski D."/>
            <person name="Kautmanova I."/>
            <person name="Kiss B."/>
            <person name="Kocsube S."/>
            <person name="Kotiranta H."/>
            <person name="LaButti K.M."/>
            <person name="Lechner B.E."/>
            <person name="Liimatainen K."/>
            <person name="Lipzen A."/>
            <person name="Lukacs Z."/>
            <person name="Mihaltcheva S."/>
            <person name="Morgado L.N."/>
            <person name="Niskanen T."/>
            <person name="Noordeloos M.E."/>
            <person name="Ohm R.A."/>
            <person name="Ortiz-Santana B."/>
            <person name="Ovrebo C."/>
            <person name="Racz N."/>
            <person name="Riley R."/>
            <person name="Savchenko A."/>
            <person name="Shiryaev A."/>
            <person name="Soop K."/>
            <person name="Spirin V."/>
            <person name="Szebenyi C."/>
            <person name="Tomsovsky M."/>
            <person name="Tulloss R.E."/>
            <person name="Uehling J."/>
            <person name="Grigoriev I.V."/>
            <person name="Vagvolgyi C."/>
            <person name="Papp T."/>
            <person name="Martin F.M."/>
            <person name="Miettinen O."/>
            <person name="Hibbett D.S."/>
            <person name="Nagy L.G."/>
        </authorList>
    </citation>
    <scope>NUCLEOTIDE SEQUENCE [LARGE SCALE GENOMIC DNA]</scope>
    <source>
        <strain evidence="1 2">NL-1719</strain>
    </source>
</reference>
<evidence type="ECO:0000313" key="1">
    <source>
        <dbReference type="EMBL" id="TFK70549.1"/>
    </source>
</evidence>
<dbReference type="EMBL" id="ML208311">
    <property type="protein sequence ID" value="TFK70549.1"/>
    <property type="molecule type" value="Genomic_DNA"/>
</dbReference>
<proteinExistence type="predicted"/>
<name>A0ACD3AZ32_9AGAR</name>
<sequence length="109" mass="11408">MAIYTLFVAFLTALVSSALALPFEVELSPVPEAQAEDISSSRIAGYAAVGTVAFVAGVVSPFVIWRKWSVAVATETPSNTTASVPMPAFSIPNAPPRALGRDLVIHAHV</sequence>
<evidence type="ECO:0000313" key="2">
    <source>
        <dbReference type="Proteomes" id="UP000308600"/>
    </source>
</evidence>
<dbReference type="Proteomes" id="UP000308600">
    <property type="component" value="Unassembled WGS sequence"/>
</dbReference>